<name>A0A261RPR6_9BORD</name>
<evidence type="ECO:0000313" key="1">
    <source>
        <dbReference type="EMBL" id="OZI26672.1"/>
    </source>
</evidence>
<reference evidence="1" key="1">
    <citation type="submission" date="2017-05" db="EMBL/GenBank/DDBJ databases">
        <title>Complete and WGS of Bordetella genogroups.</title>
        <authorList>
            <person name="Spilker T."/>
            <person name="Lipuma J."/>
        </authorList>
    </citation>
    <scope>NUCLEOTIDE SEQUENCE</scope>
    <source>
        <strain evidence="1">AU21707</strain>
    </source>
</reference>
<sequence>MKITLPYLPIGICRDQTVHDVEYYTMEHMHEYAERAVREFVGSQQVVAWRYTPSDAWKASILTPDPKIADMARLAGIDVSSLIIKPELDDA</sequence>
<protein>
    <submittedName>
        <fullName evidence="1">Uncharacterized protein</fullName>
    </submittedName>
</protein>
<dbReference type="RefSeq" id="WP_094845765.1">
    <property type="nucleotide sequence ID" value="NZ_NEVJ01000001.1"/>
</dbReference>
<organism evidence="1 2">
    <name type="scientific">Bordetella genomosp. 9</name>
    <dbReference type="NCBI Taxonomy" id="1416803"/>
    <lineage>
        <taxon>Bacteria</taxon>
        <taxon>Pseudomonadati</taxon>
        <taxon>Pseudomonadota</taxon>
        <taxon>Betaproteobacteria</taxon>
        <taxon>Burkholderiales</taxon>
        <taxon>Alcaligenaceae</taxon>
        <taxon>Bordetella</taxon>
    </lineage>
</organism>
<keyword evidence="2" id="KW-1185">Reference proteome</keyword>
<dbReference type="Proteomes" id="UP000216857">
    <property type="component" value="Unassembled WGS sequence"/>
</dbReference>
<evidence type="ECO:0000313" key="2">
    <source>
        <dbReference type="Proteomes" id="UP000216857"/>
    </source>
</evidence>
<dbReference type="EMBL" id="NEVJ01000001">
    <property type="protein sequence ID" value="OZI26672.1"/>
    <property type="molecule type" value="Genomic_DNA"/>
</dbReference>
<comment type="caution">
    <text evidence="1">The sequence shown here is derived from an EMBL/GenBank/DDBJ whole genome shotgun (WGS) entry which is preliminary data.</text>
</comment>
<proteinExistence type="predicted"/>
<dbReference type="AlphaFoldDB" id="A0A261RPR6"/>
<accession>A0A261RPR6</accession>
<gene>
    <name evidence="1" type="ORF">CAL26_04950</name>
</gene>